<evidence type="ECO:0000259" key="1">
    <source>
        <dbReference type="Pfam" id="PF22688"/>
    </source>
</evidence>
<sequence length="210" mass="23300">MLEIRAEQFGLPLDWPAGRDDELFVTDSNRAAVRHLDRPSMWPVMTTILTGPRLSGRNLLARRLVARTGGRAFDRAEAHDEEEIFHAWNAAQASRRPLLLIADNPPPEWTPRLPDLASRLSATPHVAIAQPDDALFAALLGKLLAARGLFAPPELARYLCPRVERSYLAIHRIVDAIDRHLLSRGGRLTVPLARRALEEAGLIDAGRPAE</sequence>
<accession>A0A6J4TKQ8</accession>
<feature type="domain" description="Hda lid" evidence="1">
    <location>
        <begin position="145"/>
        <end position="197"/>
    </location>
</feature>
<reference evidence="2" key="1">
    <citation type="submission" date="2020-02" db="EMBL/GenBank/DDBJ databases">
        <authorList>
            <person name="Meier V. D."/>
        </authorList>
    </citation>
    <scope>NUCLEOTIDE SEQUENCE</scope>
    <source>
        <strain evidence="2">AVDCRST_MAG91</strain>
    </source>
</reference>
<dbReference type="AlphaFoldDB" id="A0A6J4TKQ8"/>
<proteinExistence type="predicted"/>
<dbReference type="Pfam" id="PF22688">
    <property type="entry name" value="Hda_lid"/>
    <property type="match status" value="1"/>
</dbReference>
<dbReference type="Gene3D" id="1.10.8.60">
    <property type="match status" value="1"/>
</dbReference>
<name>A0A6J4TKQ8_9SPHN</name>
<dbReference type="EMBL" id="CADCVX010000442">
    <property type="protein sequence ID" value="CAA9525172.1"/>
    <property type="molecule type" value="Genomic_DNA"/>
</dbReference>
<evidence type="ECO:0000313" key="2">
    <source>
        <dbReference type="EMBL" id="CAA9525172.1"/>
    </source>
</evidence>
<dbReference type="InterPro" id="IPR027417">
    <property type="entry name" value="P-loop_NTPase"/>
</dbReference>
<dbReference type="InterPro" id="IPR055199">
    <property type="entry name" value="Hda_lid"/>
</dbReference>
<organism evidence="2">
    <name type="scientific">uncultured Sphingomonadaceae bacterium</name>
    <dbReference type="NCBI Taxonomy" id="169976"/>
    <lineage>
        <taxon>Bacteria</taxon>
        <taxon>Pseudomonadati</taxon>
        <taxon>Pseudomonadota</taxon>
        <taxon>Alphaproteobacteria</taxon>
        <taxon>Sphingomonadales</taxon>
        <taxon>Sphingomonadaceae</taxon>
        <taxon>environmental samples</taxon>
    </lineage>
</organism>
<gene>
    <name evidence="2" type="ORF">AVDCRST_MAG91-2464</name>
</gene>
<dbReference type="SUPFAM" id="SSF52540">
    <property type="entry name" value="P-loop containing nucleoside triphosphate hydrolases"/>
    <property type="match status" value="1"/>
</dbReference>
<protein>
    <recommendedName>
        <fullName evidence="1">Hda lid domain-containing protein</fullName>
    </recommendedName>
</protein>
<dbReference type="Gene3D" id="3.40.50.300">
    <property type="entry name" value="P-loop containing nucleotide triphosphate hydrolases"/>
    <property type="match status" value="1"/>
</dbReference>